<dbReference type="InterPro" id="IPR036188">
    <property type="entry name" value="FAD/NAD-bd_sf"/>
</dbReference>
<dbReference type="InterPro" id="IPR052189">
    <property type="entry name" value="L-asp_N-monooxygenase_NS-form"/>
</dbReference>
<dbReference type="Pfam" id="PF13454">
    <property type="entry name" value="NAD_binding_9"/>
    <property type="match status" value="1"/>
</dbReference>
<evidence type="ECO:0000313" key="2">
    <source>
        <dbReference type="EMBL" id="AWX43256.1"/>
    </source>
</evidence>
<name>A0A2Z4LN96_9FLAO</name>
<organism evidence="2 3">
    <name type="scientific">Flagellimonas maritima</name>
    <dbReference type="NCBI Taxonomy" id="1383885"/>
    <lineage>
        <taxon>Bacteria</taxon>
        <taxon>Pseudomonadati</taxon>
        <taxon>Bacteroidota</taxon>
        <taxon>Flavobacteriia</taxon>
        <taxon>Flavobacteriales</taxon>
        <taxon>Flavobacteriaceae</taxon>
        <taxon>Flagellimonas</taxon>
    </lineage>
</organism>
<reference evidence="2 3" key="1">
    <citation type="submission" date="2018-06" db="EMBL/GenBank/DDBJ databases">
        <title>Spongiibacterium sp. HME9304 Genome sequencing and assembly.</title>
        <authorList>
            <person name="Kang H."/>
            <person name="Kim H."/>
            <person name="Joh K."/>
        </authorList>
    </citation>
    <scope>NUCLEOTIDE SEQUENCE [LARGE SCALE GENOMIC DNA]</scope>
    <source>
        <strain evidence="2 3">HME9304</strain>
    </source>
</reference>
<protein>
    <recommendedName>
        <fullName evidence="1">FAD-dependent urate hydroxylase HpyO/Asp monooxygenase CreE-like FAD/NAD(P)-binding domain-containing protein</fullName>
    </recommendedName>
</protein>
<dbReference type="InterPro" id="IPR038732">
    <property type="entry name" value="HpyO/CreE_NAD-binding"/>
</dbReference>
<dbReference type="AlphaFoldDB" id="A0A2Z4LN96"/>
<sequence length="597" mass="66880">MNLTDSNQKRYSLAIIGGGPRGLSALESILDQYSKNDTSIPLNILLFESRTYLGAGFVYDLEQPDTNWLNISNRGLTIPSRNEIHLRGLTIPAFKSYQDWASYDKKSDAGKTPDKFVPRSTLGKYLNERYDTIAKVLKQCDWFHVIGESVKQVDWEQDAFNIGTDGGAIYHSNEVVLTIGHQPTEHSEQILKWSEFDDQNDSVHLITQPYPISSILSSKVLQQDTNVAIRGFGLAMIDVMRALTIKMGGRFETLDESTQQLRYIKSGNEPKLMVPFSLDGLPMAPKLVNLDIDKRFMPTKAEKEDFENHLEAIAQSGATKDITFVVNAIVPIIIRLYNDLGSRAYNHNLDDDTLGNVISSWLLDEEFEHDLIVPKGQPAENTLRAFVGMATDESSVSLDFCIGHVWRHSQPTMYKALSFSKLPDEVISEIVQLDERLKRYSYGPPVASLQQLIALLEAGLISLDYVNNPNVVTTSKGWRLEKNEKSIQAKLMINSVLDAPKLLKINSPVVRHLLSQSIVHPVHSELGIETYKDGRVVVEDHNEVVPLAVLGRIAKGTLIGVDAILECFNERSELWAKGVLKRLSSQQSKEKNSMLSS</sequence>
<dbReference type="SUPFAM" id="SSF51905">
    <property type="entry name" value="FAD/NAD(P)-binding domain"/>
    <property type="match status" value="1"/>
</dbReference>
<dbReference type="PANTHER" id="PTHR40254:SF1">
    <property type="entry name" value="BLR0577 PROTEIN"/>
    <property type="match status" value="1"/>
</dbReference>
<evidence type="ECO:0000259" key="1">
    <source>
        <dbReference type="Pfam" id="PF13454"/>
    </source>
</evidence>
<dbReference type="EMBL" id="CP030104">
    <property type="protein sequence ID" value="AWX43256.1"/>
    <property type="molecule type" value="Genomic_DNA"/>
</dbReference>
<dbReference type="KEGG" id="spon:HME9304_00243"/>
<dbReference type="OrthoDB" id="6309046at2"/>
<evidence type="ECO:0000313" key="3">
    <source>
        <dbReference type="Proteomes" id="UP000248536"/>
    </source>
</evidence>
<dbReference type="PANTHER" id="PTHR40254">
    <property type="entry name" value="BLR0577 PROTEIN"/>
    <property type="match status" value="1"/>
</dbReference>
<keyword evidence="3" id="KW-1185">Reference proteome</keyword>
<dbReference type="Proteomes" id="UP000248536">
    <property type="component" value="Chromosome"/>
</dbReference>
<gene>
    <name evidence="2" type="ORF">HME9304_00243</name>
</gene>
<proteinExistence type="predicted"/>
<accession>A0A2Z4LN96</accession>
<feature type="domain" description="FAD-dependent urate hydroxylase HpyO/Asp monooxygenase CreE-like FAD/NAD(P)-binding" evidence="1">
    <location>
        <begin position="14"/>
        <end position="182"/>
    </location>
</feature>
<dbReference type="RefSeq" id="WP_112376853.1">
    <property type="nucleotide sequence ID" value="NZ_CP030104.1"/>
</dbReference>